<dbReference type="GO" id="GO:0015976">
    <property type="term" value="P:carbon utilization"/>
    <property type="evidence" value="ECO:0007669"/>
    <property type="project" value="InterPro"/>
</dbReference>
<feature type="domain" description="Aldehyde dehydrogenase" evidence="9">
    <location>
        <begin position="6"/>
        <end position="282"/>
    </location>
</feature>
<reference evidence="12 13" key="1">
    <citation type="journal article" date="2015" name="Genome Announc.">
        <title>Expanding the biotechnology potential of lactobacilli through comparative genomics of 213 strains and associated genera.</title>
        <authorList>
            <person name="Sun Z."/>
            <person name="Harris H.M."/>
            <person name="McCann A."/>
            <person name="Guo C."/>
            <person name="Argimon S."/>
            <person name="Zhang W."/>
            <person name="Yang X."/>
            <person name="Jeffery I.B."/>
            <person name="Cooney J.C."/>
            <person name="Kagawa T.F."/>
            <person name="Liu W."/>
            <person name="Song Y."/>
            <person name="Salvetti E."/>
            <person name="Wrobel A."/>
            <person name="Rasinkangas P."/>
            <person name="Parkhill J."/>
            <person name="Rea M.C."/>
            <person name="O'Sullivan O."/>
            <person name="Ritari J."/>
            <person name="Douillard F.P."/>
            <person name="Paul Ross R."/>
            <person name="Yang R."/>
            <person name="Briner A.E."/>
            <person name="Felis G.E."/>
            <person name="de Vos W.M."/>
            <person name="Barrangou R."/>
            <person name="Klaenhammer T.R."/>
            <person name="Caufield P.W."/>
            <person name="Cui Y."/>
            <person name="Zhang H."/>
            <person name="O'Toole P.W."/>
        </authorList>
    </citation>
    <scope>NUCLEOTIDE SEQUENCE [LARGE SCALE GENOMIC DNA]</scope>
    <source>
        <strain evidence="12 13">DSM 20019</strain>
    </source>
</reference>
<dbReference type="CDD" id="cd08178">
    <property type="entry name" value="AAD_C"/>
    <property type="match status" value="1"/>
</dbReference>
<comment type="similarity">
    <text evidence="7 8">In the C-terminal section; belongs to the iron-containing alcohol dehydrogenase family.</text>
</comment>
<evidence type="ECO:0000256" key="4">
    <source>
        <dbReference type="ARBA" id="ARBA00023027"/>
    </source>
</evidence>
<dbReference type="PROSITE" id="PS00913">
    <property type="entry name" value="ADH_IRON_1"/>
    <property type="match status" value="1"/>
</dbReference>
<comment type="caution">
    <text evidence="12">The sequence shown here is derived from an EMBL/GenBank/DDBJ whole genome shotgun (WGS) entry which is preliminary data.</text>
</comment>
<dbReference type="EMBL" id="AZDL01000022">
    <property type="protein sequence ID" value="KRK92630.1"/>
    <property type="molecule type" value="Genomic_DNA"/>
</dbReference>
<protein>
    <recommendedName>
        <fullName evidence="8">Aldehyde-alcohol dehydrogenase</fullName>
    </recommendedName>
</protein>
<evidence type="ECO:0000259" key="11">
    <source>
        <dbReference type="Pfam" id="PF25137"/>
    </source>
</evidence>
<dbReference type="FunFam" id="1.20.1090.10:FF:000001">
    <property type="entry name" value="Aldehyde-alcohol dehydrogenase"/>
    <property type="match status" value="1"/>
</dbReference>
<dbReference type="PANTHER" id="PTHR11496">
    <property type="entry name" value="ALCOHOL DEHYDROGENASE"/>
    <property type="match status" value="1"/>
</dbReference>
<evidence type="ECO:0000313" key="12">
    <source>
        <dbReference type="EMBL" id="KRK92630.1"/>
    </source>
</evidence>
<evidence type="ECO:0000256" key="1">
    <source>
        <dbReference type="ARBA" id="ARBA00001954"/>
    </source>
</evidence>
<evidence type="ECO:0000259" key="10">
    <source>
        <dbReference type="Pfam" id="PF00465"/>
    </source>
</evidence>
<dbReference type="InterPro" id="IPR018211">
    <property type="entry name" value="ADH_Fe_CS"/>
</dbReference>
<dbReference type="Proteomes" id="UP000050828">
    <property type="component" value="Unassembled WGS sequence"/>
</dbReference>
<keyword evidence="3" id="KW-0408">Iron</keyword>
<dbReference type="InterPro" id="IPR001670">
    <property type="entry name" value="ADH_Fe/GldA"/>
</dbReference>
<comment type="cofactor">
    <cofactor evidence="1">
        <name>Fe(2+)</name>
        <dbReference type="ChEBI" id="CHEBI:29033"/>
    </cofactor>
</comment>
<dbReference type="InterPro" id="IPR039697">
    <property type="entry name" value="Alcohol_dehydrogenase_Fe"/>
</dbReference>
<dbReference type="GO" id="GO:0004022">
    <property type="term" value="F:alcohol dehydrogenase (NAD+) activity"/>
    <property type="evidence" value="ECO:0007669"/>
    <property type="project" value="UniProtKB-UniRule"/>
</dbReference>
<dbReference type="PIRSF" id="PIRSF000111">
    <property type="entry name" value="ALDH_ADH"/>
    <property type="match status" value="1"/>
</dbReference>
<dbReference type="Gene3D" id="1.20.1090.10">
    <property type="entry name" value="Dehydroquinate synthase-like - alpha domain"/>
    <property type="match status" value="1"/>
</dbReference>
<evidence type="ECO:0000313" key="13">
    <source>
        <dbReference type="Proteomes" id="UP000050828"/>
    </source>
</evidence>
<dbReference type="Gene3D" id="3.40.309.10">
    <property type="entry name" value="Aldehyde Dehydrogenase, Chain A, domain 2"/>
    <property type="match status" value="1"/>
</dbReference>
<keyword evidence="5" id="KW-0511">Multifunctional enzyme</keyword>
<dbReference type="Gene3D" id="3.40.605.10">
    <property type="entry name" value="Aldehyde Dehydrogenase, Chain A, domain 1"/>
    <property type="match status" value="1"/>
</dbReference>
<dbReference type="Gene3D" id="3.40.50.1970">
    <property type="match status" value="1"/>
</dbReference>
<gene>
    <name evidence="12" type="ORF">FC08_GL000671</name>
</gene>
<evidence type="ECO:0000259" key="9">
    <source>
        <dbReference type="Pfam" id="PF00171"/>
    </source>
</evidence>
<dbReference type="AlphaFoldDB" id="A0AAJ0LEY9"/>
<dbReference type="SUPFAM" id="SSF56796">
    <property type="entry name" value="Dehydroquinate synthase-like"/>
    <property type="match status" value="1"/>
</dbReference>
<evidence type="ECO:0000256" key="3">
    <source>
        <dbReference type="ARBA" id="ARBA00023004"/>
    </source>
</evidence>
<sequence>MEGIDMVKKAAVETVENTVNEMVTDLVTRAQRALAILETFDQAKIDNIVHQMAIAGLDQHMTLAKMAVEETGRGIYEDKAIKNIFATEEIWNAIKDNKTVGVIEEDPEHGITKIAEPVGVIAGVTPVTNPTSTTIFKAEIAIKTRNPIIFAFHPSAQRCSAEALNVIKAAAVKAGMPADALLYIEEPSIAATQALMNHEGVATVLATGGPGMVKAAYSTGKPALGVGAGNAPAYIEASANIKQAVNDLILSKSFDNGMICASEQAVIVDAEIYTAVKKEFQAQGVYFAKPSELSALNDAVIDPDKNAVRPSIPGQSAAKIAKLAGIDIPEDTPVLIAEIKGVGHQYPLSHEKLSPVLAMIKAKDREDGLQLCEAMLDLGGLGHTASLHTTDEALPLEFAKRMKACRVLVNTPSAQGGIGDLYNDMLPSLTLGCGSYGHNSISHNVSTIDLLNVKTLTKRRNNMQWVKLPSKIYFEKNSVNYLEKMADLHKVFIVADQGMVDLGYVQIVEDVLARRTDQVQVQVFADVEPDPSTDTIYKGAEVMKRFKPDTIVAIGGGSVMDAAKGMWLFYDSEDADFFGAKQKFLDIRKRTYKFPNLDRTKLICIPTTSGTGSEVTPFAVITDSETHIKYPLADYALTPDVAIVDSQFIESVPPRVVAHTGMDVLCHATESYVSAMASNYTKGLSLQAIKLVFDNLQASYAGDKTAKANMHDASTMAGMAFANALLGINHSLAHKLGGAFNLPHGLMIAITMPHVIRYNAKTPTKRALWAKYSYFRADEDYAEIARYLGLPGKTTEELVAAYADAVTALAESIGIKMRLRDNGVTKADFDRHVDDLAELAYEDNCTVTNPKEPLIKELKGILEAEF</sequence>
<feature type="domain" description="Alcohol dehydrogenase iron-type/glycerol dehydrogenase GldA" evidence="10">
    <location>
        <begin position="469"/>
        <end position="645"/>
    </location>
</feature>
<dbReference type="CDD" id="cd07122">
    <property type="entry name" value="ALDH_F20_ACDH"/>
    <property type="match status" value="1"/>
</dbReference>
<dbReference type="InterPro" id="IPR016161">
    <property type="entry name" value="Ald_DH/histidinol_DH"/>
</dbReference>
<dbReference type="InterPro" id="IPR016163">
    <property type="entry name" value="Ald_DH_C"/>
</dbReference>
<dbReference type="InterPro" id="IPR016162">
    <property type="entry name" value="Ald_DH_N"/>
</dbReference>
<feature type="domain" description="Fe-containing alcohol dehydrogenase-like C-terminal" evidence="11">
    <location>
        <begin position="658"/>
        <end position="864"/>
    </location>
</feature>
<accession>A0AAJ0LEY9</accession>
<keyword evidence="2 8" id="KW-0560">Oxidoreductase</keyword>
<evidence type="ECO:0000256" key="5">
    <source>
        <dbReference type="ARBA" id="ARBA00023268"/>
    </source>
</evidence>
<dbReference type="Pfam" id="PF00171">
    <property type="entry name" value="Aldedh"/>
    <property type="match status" value="1"/>
</dbReference>
<dbReference type="NCBIfam" id="NF010378">
    <property type="entry name" value="PRK13805.1"/>
    <property type="match status" value="1"/>
</dbReference>
<dbReference type="InterPro" id="IPR056798">
    <property type="entry name" value="ADH_Fe_C"/>
</dbReference>
<dbReference type="PANTHER" id="PTHR11496:SF83">
    <property type="entry name" value="HYDROXYACID-OXOACID TRANSHYDROGENASE, MITOCHONDRIAL"/>
    <property type="match status" value="1"/>
</dbReference>
<dbReference type="InterPro" id="IPR034789">
    <property type="entry name" value="AAD_C"/>
</dbReference>
<evidence type="ECO:0000256" key="6">
    <source>
        <dbReference type="ARBA" id="ARBA00035641"/>
    </source>
</evidence>
<name>A0AAJ0LEY9_LATCU</name>
<evidence type="ECO:0000256" key="7">
    <source>
        <dbReference type="ARBA" id="ARBA00035645"/>
    </source>
</evidence>
<dbReference type="FunFam" id="3.40.50.1970:FF:000002">
    <property type="entry name" value="Aldehyde-alcohol dehydrogenase"/>
    <property type="match status" value="1"/>
</dbReference>
<dbReference type="InterPro" id="IPR012079">
    <property type="entry name" value="Bifunc_Ald-ADH"/>
</dbReference>
<dbReference type="GO" id="GO:0046872">
    <property type="term" value="F:metal ion binding"/>
    <property type="evidence" value="ECO:0007669"/>
    <property type="project" value="InterPro"/>
</dbReference>
<dbReference type="GO" id="GO:0008774">
    <property type="term" value="F:acetaldehyde dehydrogenase (acetylating) activity"/>
    <property type="evidence" value="ECO:0007669"/>
    <property type="project" value="UniProtKB-UniRule"/>
</dbReference>
<dbReference type="InterPro" id="IPR015590">
    <property type="entry name" value="Aldehyde_DH_dom"/>
</dbReference>
<comment type="similarity">
    <text evidence="6 8">In the N-terminal section; belongs to the aldehyde dehydrogenase family.</text>
</comment>
<evidence type="ECO:0000256" key="2">
    <source>
        <dbReference type="ARBA" id="ARBA00023002"/>
    </source>
</evidence>
<evidence type="ECO:0000256" key="8">
    <source>
        <dbReference type="PIRNR" id="PIRNR000111"/>
    </source>
</evidence>
<keyword evidence="4" id="KW-0520">NAD</keyword>
<dbReference type="Pfam" id="PF25137">
    <property type="entry name" value="ADH_Fe_C"/>
    <property type="match status" value="1"/>
</dbReference>
<dbReference type="SUPFAM" id="SSF53720">
    <property type="entry name" value="ALDH-like"/>
    <property type="match status" value="1"/>
</dbReference>
<dbReference type="GO" id="GO:0006066">
    <property type="term" value="P:alcohol metabolic process"/>
    <property type="evidence" value="ECO:0007669"/>
    <property type="project" value="InterPro"/>
</dbReference>
<proteinExistence type="inferred from homology"/>
<dbReference type="Pfam" id="PF00465">
    <property type="entry name" value="Fe-ADH"/>
    <property type="match status" value="1"/>
</dbReference>
<organism evidence="12 13">
    <name type="scientific">Latilactobacillus curvatus JCM 1096 = DSM 20019</name>
    <dbReference type="NCBI Taxonomy" id="1293592"/>
    <lineage>
        <taxon>Bacteria</taxon>
        <taxon>Bacillati</taxon>
        <taxon>Bacillota</taxon>
        <taxon>Bacilli</taxon>
        <taxon>Lactobacillales</taxon>
        <taxon>Lactobacillaceae</taxon>
        <taxon>Latilactobacillus</taxon>
    </lineage>
</organism>